<dbReference type="AlphaFoldDB" id="V5WH82"/>
<dbReference type="Pfam" id="PF03050">
    <property type="entry name" value="DDE_Tnp_IS66"/>
    <property type="match status" value="1"/>
</dbReference>
<dbReference type="InterPro" id="IPR024463">
    <property type="entry name" value="Transposase_TnpC_homeodom"/>
</dbReference>
<feature type="coiled-coil region" evidence="1">
    <location>
        <begin position="18"/>
        <end position="45"/>
    </location>
</feature>
<dbReference type="KEGG" id="slr:L21SP2_3211"/>
<feature type="region of interest" description="Disordered" evidence="2">
    <location>
        <begin position="69"/>
        <end position="100"/>
    </location>
</feature>
<dbReference type="PANTHER" id="PTHR33678">
    <property type="entry name" value="BLL1576 PROTEIN"/>
    <property type="match status" value="1"/>
</dbReference>
<dbReference type="KEGG" id="slr:L21SP2_1101"/>
<feature type="domain" description="Transposase IS66 C-terminal" evidence="6">
    <location>
        <begin position="473"/>
        <end position="511"/>
    </location>
</feature>
<keyword evidence="1" id="KW-0175">Coiled coil</keyword>
<evidence type="ECO:0000313" key="11">
    <source>
        <dbReference type="Proteomes" id="UP000018680"/>
    </source>
</evidence>
<dbReference type="PANTHER" id="PTHR33678:SF1">
    <property type="entry name" value="BLL1576 PROTEIN"/>
    <property type="match status" value="1"/>
</dbReference>
<dbReference type="InterPro" id="IPR004291">
    <property type="entry name" value="Transposase_IS66_central"/>
</dbReference>
<feature type="domain" description="Transposase TnpC homeodomain" evidence="5">
    <location>
        <begin position="35"/>
        <end position="107"/>
    </location>
</feature>
<evidence type="ECO:0000256" key="2">
    <source>
        <dbReference type="SAM" id="MobiDB-lite"/>
    </source>
</evidence>
<dbReference type="RefSeq" id="WP_024267364.1">
    <property type="nucleotide sequence ID" value="NC_023035.1"/>
</dbReference>
<proteinExistence type="predicted"/>
<evidence type="ECO:0000259" key="4">
    <source>
        <dbReference type="Pfam" id="PF13005"/>
    </source>
</evidence>
<dbReference type="InterPro" id="IPR052344">
    <property type="entry name" value="Transposase-related"/>
</dbReference>
<dbReference type="Pfam" id="PF13005">
    <property type="entry name" value="zf-IS66"/>
    <property type="match status" value="1"/>
</dbReference>
<accession>V5WH82</accession>
<evidence type="ECO:0000313" key="7">
    <source>
        <dbReference type="EMBL" id="AHC14434.1"/>
    </source>
</evidence>
<gene>
    <name evidence="7" type="ORF">L21SP2_1016</name>
    <name evidence="8" type="ORF">L21SP2_1101</name>
    <name evidence="9" type="ORF">L21SP2_3211</name>
    <name evidence="10" type="ORF">L21SP2_3284</name>
</gene>
<evidence type="ECO:0000259" key="3">
    <source>
        <dbReference type="Pfam" id="PF03050"/>
    </source>
</evidence>
<dbReference type="KEGG" id="slr:L21SP2_1016"/>
<feature type="domain" description="Transposase IS66 zinc-finger binding" evidence="4">
    <location>
        <begin position="115"/>
        <end position="158"/>
    </location>
</feature>
<dbReference type="OrthoDB" id="357621at2"/>
<dbReference type="InterPro" id="IPR024474">
    <property type="entry name" value="Znf_dom_IS66"/>
</dbReference>
<dbReference type="PATRIC" id="fig|1307761.3.peg.1014"/>
<dbReference type="KEGG" id="slr:L21SP2_3284"/>
<dbReference type="EMBL" id="CP006939">
    <property type="protein sequence ID" value="AHC14506.1"/>
    <property type="molecule type" value="Genomic_DNA"/>
</dbReference>
<dbReference type="NCBIfam" id="NF033517">
    <property type="entry name" value="transpos_IS66"/>
    <property type="match status" value="1"/>
</dbReference>
<feature type="compositionally biased region" description="Low complexity" evidence="2">
    <location>
        <begin position="69"/>
        <end position="87"/>
    </location>
</feature>
<sequence length="526" mass="60076">MLSAAEIEQLPDAVKTHITALDSRLAERELEIEDLQEQLKLARFRKFARTSESASDLLQTMLFEESQVASTPADDTDATDTVTTVTSHTRKKRGRKPLSDDLPRVDVIHDIPEDEKHCGCGHELSKIDEEVSEKLKTIPEQFFVERHIRPKYACRKCEGSGDEDKPVFRIAPVPPSIIPKSIVTPELLAFIIQNKFVDHLPFYRQEKRFERVGARISRQDMSNWQQKAYELLKPFKTLMKAQILSGSVVQMDETTVQVMNEEEKSNTSKSYMWLARGGPPDKKVVDYEYHRSRGSDYAKNYLKEFSGYLQTDGYVGYETALKNRNDIVHVGCMAHIRRKFFEAGKSSKKAGSAHEAVSKIAKFYRIEKELRSLDLLDEEFISERKARIAPVAKDFKAWLDKKALSIRPTSATGQAVSYALSQWDKIMKYLEHPQLTPDNNSSENAIRPFVLGRKNWLFSGSPQGAESSCFMFSLIETARQNGLNPYGYLVHVFTRAPEIALSGKWEELLPWNIKDELLEMKSILQA</sequence>
<name>V5WH82_9SPIO</name>
<evidence type="ECO:0000313" key="8">
    <source>
        <dbReference type="EMBL" id="AHC14506.1"/>
    </source>
</evidence>
<dbReference type="InterPro" id="IPR039552">
    <property type="entry name" value="IS66_C"/>
</dbReference>
<dbReference type="HOGENOM" id="CLU_023034_0_2_12"/>
<protein>
    <submittedName>
        <fullName evidence="8">Mobile element protein</fullName>
    </submittedName>
</protein>
<organism evidence="8 11">
    <name type="scientific">Salinispira pacifica</name>
    <dbReference type="NCBI Taxonomy" id="1307761"/>
    <lineage>
        <taxon>Bacteria</taxon>
        <taxon>Pseudomonadati</taxon>
        <taxon>Spirochaetota</taxon>
        <taxon>Spirochaetia</taxon>
        <taxon>Spirochaetales</taxon>
        <taxon>Spirochaetaceae</taxon>
        <taxon>Salinispira</taxon>
    </lineage>
</organism>
<keyword evidence="11" id="KW-1185">Reference proteome</keyword>
<evidence type="ECO:0000313" key="9">
    <source>
        <dbReference type="EMBL" id="AHC16551.1"/>
    </source>
</evidence>
<evidence type="ECO:0000256" key="1">
    <source>
        <dbReference type="SAM" id="Coils"/>
    </source>
</evidence>
<evidence type="ECO:0000259" key="5">
    <source>
        <dbReference type="Pfam" id="PF13007"/>
    </source>
</evidence>
<reference evidence="8 11" key="1">
    <citation type="journal article" date="2015" name="Stand. Genomic Sci.">
        <title>Complete genome sequence and description of Salinispira pacifica gen. nov., sp. nov., a novel spirochaete isolated form a hypersaline microbial mat.</title>
        <authorList>
            <person name="Ben Hania W."/>
            <person name="Joseph M."/>
            <person name="Schumann P."/>
            <person name="Bunk B."/>
            <person name="Fiebig A."/>
            <person name="Sproer C."/>
            <person name="Klenk H.P."/>
            <person name="Fardeau M.L."/>
            <person name="Spring S."/>
        </authorList>
    </citation>
    <scope>NUCLEOTIDE SEQUENCE [LARGE SCALE GENOMIC DNA]</scope>
    <source>
        <strain evidence="8 11">L21-RPul-D2</strain>
    </source>
</reference>
<dbReference type="eggNOG" id="COG4974">
    <property type="taxonomic scope" value="Bacteria"/>
</dbReference>
<dbReference type="STRING" id="1307761.L21SP2_1016"/>
<dbReference type="Pfam" id="PF13817">
    <property type="entry name" value="DDE_Tnp_IS66_C"/>
    <property type="match status" value="1"/>
</dbReference>
<feature type="domain" description="Transposase IS66 central" evidence="3">
    <location>
        <begin position="180"/>
        <end position="466"/>
    </location>
</feature>
<dbReference type="Pfam" id="PF13007">
    <property type="entry name" value="LZ_Tnp_IS66"/>
    <property type="match status" value="1"/>
</dbReference>
<dbReference type="EMBL" id="CP006939">
    <property type="protein sequence ID" value="AHC16551.1"/>
    <property type="molecule type" value="Genomic_DNA"/>
</dbReference>
<evidence type="ECO:0000259" key="6">
    <source>
        <dbReference type="Pfam" id="PF13817"/>
    </source>
</evidence>
<dbReference type="EMBL" id="CP006939">
    <property type="protein sequence ID" value="AHC14434.1"/>
    <property type="molecule type" value="Genomic_DNA"/>
</dbReference>
<evidence type="ECO:0000313" key="10">
    <source>
        <dbReference type="EMBL" id="AHC16624.1"/>
    </source>
</evidence>
<dbReference type="Proteomes" id="UP000018680">
    <property type="component" value="Chromosome"/>
</dbReference>
<dbReference type="EMBL" id="CP006939">
    <property type="protein sequence ID" value="AHC16624.1"/>
    <property type="molecule type" value="Genomic_DNA"/>
</dbReference>